<accession>A0A6J5KW20</accession>
<protein>
    <submittedName>
        <fullName evidence="1">Uncharacterized protein</fullName>
    </submittedName>
</protein>
<sequence>MKPFDLEAAKRGDPIVYRADPRDEHFEPAEFLYHDEKTSTYLMRVPYIRTKPVLYSDLSFFYMAPNKLNPVDNLRLSVFTVLEGWTLPHDVRKILETAYYDAGPTISNAGSETNIPAVGIAPKGKGVVSPHNKEWVGLTDDDVAWADGQSHGNTTWTKQKAFSRAIEAKLKEKNA</sequence>
<name>A0A6J5KW20_9CAUD</name>
<evidence type="ECO:0000313" key="1">
    <source>
        <dbReference type="EMBL" id="CAB4125572.1"/>
    </source>
</evidence>
<organism evidence="1">
    <name type="scientific">uncultured Caudovirales phage</name>
    <dbReference type="NCBI Taxonomy" id="2100421"/>
    <lineage>
        <taxon>Viruses</taxon>
        <taxon>Duplodnaviria</taxon>
        <taxon>Heunggongvirae</taxon>
        <taxon>Uroviricota</taxon>
        <taxon>Caudoviricetes</taxon>
        <taxon>Peduoviridae</taxon>
        <taxon>Maltschvirus</taxon>
        <taxon>Maltschvirus maltsch</taxon>
    </lineage>
</organism>
<gene>
    <name evidence="1" type="ORF">UFOVP58_172</name>
</gene>
<reference evidence="1" key="1">
    <citation type="submission" date="2020-04" db="EMBL/GenBank/DDBJ databases">
        <authorList>
            <person name="Chiriac C."/>
            <person name="Salcher M."/>
            <person name="Ghai R."/>
            <person name="Kavagutti S V."/>
        </authorList>
    </citation>
    <scope>NUCLEOTIDE SEQUENCE</scope>
</reference>
<dbReference type="EMBL" id="LR796186">
    <property type="protein sequence ID" value="CAB4125572.1"/>
    <property type="molecule type" value="Genomic_DNA"/>
</dbReference>
<proteinExistence type="predicted"/>